<dbReference type="WBParaSite" id="TREG1_136140.1">
    <property type="protein sequence ID" value="TREG1_136140.1"/>
    <property type="gene ID" value="TREG1_136140"/>
</dbReference>
<dbReference type="AlphaFoldDB" id="A0AA85J7S2"/>
<proteinExistence type="predicted"/>
<evidence type="ECO:0000256" key="1">
    <source>
        <dbReference type="SAM" id="MobiDB-lite"/>
    </source>
</evidence>
<protein>
    <submittedName>
        <fullName evidence="3">Uncharacterized protein</fullName>
    </submittedName>
</protein>
<feature type="region of interest" description="Disordered" evidence="1">
    <location>
        <begin position="1"/>
        <end position="71"/>
    </location>
</feature>
<reference evidence="2" key="1">
    <citation type="submission" date="2022-06" db="EMBL/GenBank/DDBJ databases">
        <authorList>
            <person name="Berger JAMES D."/>
            <person name="Berger JAMES D."/>
        </authorList>
    </citation>
    <scope>NUCLEOTIDE SEQUENCE [LARGE SCALE GENOMIC DNA]</scope>
</reference>
<sequence length="118" mass="14055">MDKSRPMNLVPEPIEADDLSLPNSQSGGDEEKEKQRAALQIMREARRQSKWSSRAAKERATHEREEAERRRLEAELSLEAERKRKQELRGIEEEKRLLVEARKHEDIAKRNGWYTRRY</sequence>
<keyword evidence="2" id="KW-1185">Reference proteome</keyword>
<dbReference type="Proteomes" id="UP000050795">
    <property type="component" value="Unassembled WGS sequence"/>
</dbReference>
<accession>A0AA85J7S2</accession>
<organism evidence="2 3">
    <name type="scientific">Trichobilharzia regenti</name>
    <name type="common">Nasal bird schistosome</name>
    <dbReference type="NCBI Taxonomy" id="157069"/>
    <lineage>
        <taxon>Eukaryota</taxon>
        <taxon>Metazoa</taxon>
        <taxon>Spiralia</taxon>
        <taxon>Lophotrochozoa</taxon>
        <taxon>Platyhelminthes</taxon>
        <taxon>Trematoda</taxon>
        <taxon>Digenea</taxon>
        <taxon>Strigeidida</taxon>
        <taxon>Schistosomatoidea</taxon>
        <taxon>Schistosomatidae</taxon>
        <taxon>Trichobilharzia</taxon>
    </lineage>
</organism>
<feature type="compositionally biased region" description="Basic and acidic residues" evidence="1">
    <location>
        <begin position="55"/>
        <end position="71"/>
    </location>
</feature>
<reference evidence="3" key="2">
    <citation type="submission" date="2023-11" db="UniProtKB">
        <authorList>
            <consortium name="WormBaseParasite"/>
        </authorList>
    </citation>
    <scope>IDENTIFICATION</scope>
</reference>
<name>A0AA85J7S2_TRIRE</name>
<evidence type="ECO:0000313" key="2">
    <source>
        <dbReference type="Proteomes" id="UP000050795"/>
    </source>
</evidence>
<evidence type="ECO:0000313" key="3">
    <source>
        <dbReference type="WBParaSite" id="TREG1_136140.1"/>
    </source>
</evidence>